<dbReference type="InterPro" id="IPR036396">
    <property type="entry name" value="Cyt_P450_sf"/>
</dbReference>
<keyword evidence="4 8" id="KW-0560">Oxidoreductase</keyword>
<evidence type="ECO:0000256" key="2">
    <source>
        <dbReference type="ARBA" id="ARBA00022617"/>
    </source>
</evidence>
<evidence type="ECO:0000256" key="5">
    <source>
        <dbReference type="ARBA" id="ARBA00023004"/>
    </source>
</evidence>
<dbReference type="GO" id="GO:0016705">
    <property type="term" value="F:oxidoreductase activity, acting on paired donors, with incorporation or reduction of molecular oxygen"/>
    <property type="evidence" value="ECO:0007669"/>
    <property type="project" value="InterPro"/>
</dbReference>
<evidence type="ECO:0000313" key="10">
    <source>
        <dbReference type="Proteomes" id="UP000648075"/>
    </source>
</evidence>
<dbReference type="GO" id="GO:0020037">
    <property type="term" value="F:heme binding"/>
    <property type="evidence" value="ECO:0007669"/>
    <property type="project" value="InterPro"/>
</dbReference>
<sequence>MTLDELVYDPGDPAILRNPHQVFARLREEDPVHWSEPMSGWIVSTYDDITEGLTDGRTFSAERLTNVRKHLPAPAMASAEEVLRYLSSWMVFRDAPDHTRLRRHMAAVLNLPVFESLHGTIESLSAELLDTLPADEPFDMLRRFSILLPGMVVMELMGVDRSRLLEVKGWSDDMMLFIGSARGVPDKYERARRGATEMAALFRELIARRRADPQGDMLSQLIVSEVQGHRLGDDELIGCLMMVLNGGHETTANLINNSLTALAGHPEVADWLRARPEAMPTAVEEFLRYDSPILSVGRIVKEETELGGKQLSVGERVFFMLLSANRDAEVFDDPFTLDVTRDPNPHMAFGKGPHFCLGTPLARIEGQIVLRQVLERFSRIELAEPIENVPWINSLVTRGPSRLPLRLSR</sequence>
<evidence type="ECO:0000256" key="4">
    <source>
        <dbReference type="ARBA" id="ARBA00023002"/>
    </source>
</evidence>
<accession>A0A918P8N2</accession>
<dbReference type="InterPro" id="IPR001128">
    <property type="entry name" value="Cyt_P450"/>
</dbReference>
<dbReference type="PANTHER" id="PTHR46696:SF1">
    <property type="entry name" value="CYTOCHROME P450 YJIB-RELATED"/>
    <property type="match status" value="1"/>
</dbReference>
<dbReference type="Gene3D" id="1.10.630.10">
    <property type="entry name" value="Cytochrome P450"/>
    <property type="match status" value="1"/>
</dbReference>
<evidence type="ECO:0000256" key="8">
    <source>
        <dbReference type="RuleBase" id="RU000461"/>
    </source>
</evidence>
<dbReference type="CDD" id="cd20625">
    <property type="entry name" value="CYP164-like"/>
    <property type="match status" value="1"/>
</dbReference>
<comment type="caution">
    <text evidence="9">The sequence shown here is derived from an EMBL/GenBank/DDBJ whole genome shotgun (WGS) entry which is preliminary data.</text>
</comment>
<dbReference type="RefSeq" id="WP_189619197.1">
    <property type="nucleotide sequence ID" value="NZ_BMZA01000001.1"/>
</dbReference>
<dbReference type="FunFam" id="1.10.630.10:FF:000018">
    <property type="entry name" value="Cytochrome P450 monooxygenase"/>
    <property type="match status" value="1"/>
</dbReference>
<dbReference type="PANTHER" id="PTHR46696">
    <property type="entry name" value="P450, PUTATIVE (EUROFUNG)-RELATED"/>
    <property type="match status" value="1"/>
</dbReference>
<gene>
    <name evidence="9" type="primary">pksS</name>
    <name evidence="9" type="ORF">GCM10011614_01630</name>
</gene>
<dbReference type="AlphaFoldDB" id="A0A918P8N2"/>
<dbReference type="Proteomes" id="UP000648075">
    <property type="component" value="Unassembled WGS sequence"/>
</dbReference>
<evidence type="ECO:0000256" key="1">
    <source>
        <dbReference type="ARBA" id="ARBA00010617"/>
    </source>
</evidence>
<organism evidence="9 10">
    <name type="scientific">Novosphingobium colocasiae</name>
    <dbReference type="NCBI Taxonomy" id="1256513"/>
    <lineage>
        <taxon>Bacteria</taxon>
        <taxon>Pseudomonadati</taxon>
        <taxon>Pseudomonadota</taxon>
        <taxon>Alphaproteobacteria</taxon>
        <taxon>Sphingomonadales</taxon>
        <taxon>Sphingomonadaceae</taxon>
        <taxon>Novosphingobium</taxon>
    </lineage>
</organism>
<dbReference type="PRINTS" id="PR00385">
    <property type="entry name" value="P450"/>
</dbReference>
<evidence type="ECO:0000256" key="3">
    <source>
        <dbReference type="ARBA" id="ARBA00022723"/>
    </source>
</evidence>
<comment type="similarity">
    <text evidence="1 8">Belongs to the cytochrome P450 family.</text>
</comment>
<comment type="function">
    <text evidence="7">Cytochromes P450 are a group of heme-thiolate monooxygenases. They oxidize a variety of structurally unrelated compounds, including steroids, fatty acids, and xenobiotics.</text>
</comment>
<dbReference type="InterPro" id="IPR002397">
    <property type="entry name" value="Cyt_P450_B"/>
</dbReference>
<evidence type="ECO:0000256" key="7">
    <source>
        <dbReference type="ARBA" id="ARBA00043906"/>
    </source>
</evidence>
<keyword evidence="10" id="KW-1185">Reference proteome</keyword>
<keyword evidence="3 8" id="KW-0479">Metal-binding</keyword>
<keyword evidence="5 8" id="KW-0408">Iron</keyword>
<dbReference type="PROSITE" id="PS00086">
    <property type="entry name" value="CYTOCHROME_P450"/>
    <property type="match status" value="1"/>
</dbReference>
<evidence type="ECO:0000313" key="9">
    <source>
        <dbReference type="EMBL" id="GGY90625.1"/>
    </source>
</evidence>
<dbReference type="EMBL" id="BMZA01000001">
    <property type="protein sequence ID" value="GGY90625.1"/>
    <property type="molecule type" value="Genomic_DNA"/>
</dbReference>
<dbReference type="SUPFAM" id="SSF48264">
    <property type="entry name" value="Cytochrome P450"/>
    <property type="match status" value="1"/>
</dbReference>
<dbReference type="GO" id="GO:0005506">
    <property type="term" value="F:iron ion binding"/>
    <property type="evidence" value="ECO:0007669"/>
    <property type="project" value="InterPro"/>
</dbReference>
<keyword evidence="6 8" id="KW-0503">Monooxygenase</keyword>
<name>A0A918P8N2_9SPHN</name>
<reference evidence="9" key="1">
    <citation type="journal article" date="2014" name="Int. J. Syst. Evol. Microbiol.">
        <title>Complete genome sequence of Corynebacterium casei LMG S-19264T (=DSM 44701T), isolated from a smear-ripened cheese.</title>
        <authorList>
            <consortium name="US DOE Joint Genome Institute (JGI-PGF)"/>
            <person name="Walter F."/>
            <person name="Albersmeier A."/>
            <person name="Kalinowski J."/>
            <person name="Ruckert C."/>
        </authorList>
    </citation>
    <scope>NUCLEOTIDE SEQUENCE</scope>
    <source>
        <strain evidence="9">KCTC 32255</strain>
    </source>
</reference>
<evidence type="ECO:0000256" key="6">
    <source>
        <dbReference type="ARBA" id="ARBA00023033"/>
    </source>
</evidence>
<dbReference type="GO" id="GO:0004497">
    <property type="term" value="F:monooxygenase activity"/>
    <property type="evidence" value="ECO:0007669"/>
    <property type="project" value="UniProtKB-KW"/>
</dbReference>
<keyword evidence="2 8" id="KW-0349">Heme</keyword>
<protein>
    <submittedName>
        <fullName evidence="9">Polyketide biosynthesis cytochrome P450 PksS</fullName>
    </submittedName>
</protein>
<dbReference type="PRINTS" id="PR00359">
    <property type="entry name" value="BP450"/>
</dbReference>
<proteinExistence type="inferred from homology"/>
<reference evidence="9" key="2">
    <citation type="submission" date="2020-09" db="EMBL/GenBank/DDBJ databases">
        <authorList>
            <person name="Sun Q."/>
            <person name="Kim S."/>
        </authorList>
    </citation>
    <scope>NUCLEOTIDE SEQUENCE</scope>
    <source>
        <strain evidence="9">KCTC 32255</strain>
    </source>
</reference>
<dbReference type="Pfam" id="PF00067">
    <property type="entry name" value="p450"/>
    <property type="match status" value="2"/>
</dbReference>
<dbReference type="InterPro" id="IPR017972">
    <property type="entry name" value="Cyt_P450_CS"/>
</dbReference>